<comment type="subcellular location">
    <subcellularLocation>
        <location evidence="5">Cell outer membrane</location>
        <topology evidence="5">Multi-pass membrane protein</topology>
    </subcellularLocation>
</comment>
<dbReference type="PROSITE" id="PS52016">
    <property type="entry name" value="TONB_DEPENDENT_REC_3"/>
    <property type="match status" value="1"/>
</dbReference>
<evidence type="ECO:0000256" key="3">
    <source>
        <dbReference type="ARBA" id="ARBA00023004"/>
    </source>
</evidence>
<keyword evidence="10" id="KW-0675">Receptor</keyword>
<evidence type="ECO:0000256" key="6">
    <source>
        <dbReference type="RuleBase" id="RU003357"/>
    </source>
</evidence>
<dbReference type="GO" id="GO:0009279">
    <property type="term" value="C:cell outer membrane"/>
    <property type="evidence" value="ECO:0007669"/>
    <property type="project" value="UniProtKB-SubCell"/>
</dbReference>
<dbReference type="GO" id="GO:0015344">
    <property type="term" value="F:siderophore uptake transmembrane transporter activity"/>
    <property type="evidence" value="ECO:0007669"/>
    <property type="project" value="TreeGrafter"/>
</dbReference>
<keyword evidence="4" id="KW-0406">Ion transport</keyword>
<keyword evidence="5 6" id="KW-0472">Membrane</keyword>
<evidence type="ECO:0000259" key="8">
    <source>
        <dbReference type="Pfam" id="PF00593"/>
    </source>
</evidence>
<evidence type="ECO:0000259" key="9">
    <source>
        <dbReference type="Pfam" id="PF07715"/>
    </source>
</evidence>
<reference evidence="10" key="1">
    <citation type="submission" date="2020-12" db="EMBL/GenBank/DDBJ databases">
        <title>Generalized mutagenesis with transposon Tn5. A laboratory procedure for the identification of genes responsible for a bacterial phenotype and its regulation, illustrated with phenazine production in Pseudomonas chlororaphis.</title>
        <authorList>
            <person name="Muzio F."/>
            <person name="Sobrero P."/>
            <person name="Agaras B."/>
            <person name="Valverde C."/>
        </authorList>
    </citation>
    <scope>NUCLEOTIDE SEQUENCE</scope>
    <source>
        <strain evidence="10">SMMP3</strain>
    </source>
</reference>
<accession>A0AAJ0ZG35</accession>
<keyword evidence="1" id="KW-0410">Iron transport</keyword>
<keyword evidence="2" id="KW-0732">Signal</keyword>
<keyword evidence="3" id="KW-0408">Iron</keyword>
<dbReference type="PANTHER" id="PTHR32552">
    <property type="entry name" value="FERRICHROME IRON RECEPTOR-RELATED"/>
    <property type="match status" value="1"/>
</dbReference>
<dbReference type="InterPro" id="IPR039426">
    <property type="entry name" value="TonB-dep_rcpt-like"/>
</dbReference>
<evidence type="ECO:0000256" key="1">
    <source>
        <dbReference type="ARBA" id="ARBA00022496"/>
    </source>
</evidence>
<keyword evidence="5" id="KW-0812">Transmembrane</keyword>
<dbReference type="AlphaFoldDB" id="A0AAJ0ZG35"/>
<dbReference type="InterPro" id="IPR012910">
    <property type="entry name" value="Plug_dom"/>
</dbReference>
<feature type="domain" description="TonB-dependent receptor-like beta-barrel" evidence="8">
    <location>
        <begin position="289"/>
        <end position="705"/>
    </location>
</feature>
<gene>
    <name evidence="10" type="ORF">I8747_02515</name>
</gene>
<sequence>MVGALAQGRLTIPIETRLFFNQVGSKTLKHVSLTTAATTATTFRHSSLLFAVGTAVLGLASEASAAEASVAGEKRLGTVTVEAAKQTAAQAAQAALDEIPGGTSLVTQAEVEKGRSATLEDTLAYQPGVYAQAAGGNDAIKISIRGSGANTSPGYFREGTKFLFDGLALTGPGGTPYELLDTQGLNYTEVLRGANAFEYGALSLGGAINFVTNSGLTAPGNRIKVEGGSFGWQKQTLSTGGVVGDGDYFVSVDNSRRDGYQDFTFTKAKGVVTNFGYRFNPKLETRLYVRYREEYHENSAPLTRAQIKHDSSKTTAAVRDARGDSTKRGSTWVGSKTTYTFDDDATLEAGLVYHNYPQILSRQSSVNPNYWDWRDINYSLKYSRHDQVFGLPSTTTVGWSSTEHIRSGVRTYRGDKDLGVLQKQVEYDGSFDHVFTLGNDLGLTDNLYLSSGLSAIEIKRDINVTFSDRANTSGLPDHYRYDEWKLAPRAGLRYYLTPDVQVFANASRSIDPPSSWSSSGSGVTSNYAKPLVPQSANTVEFGIRGKNAIFDGSLTLYKSWIKNELLNVEVLPATRTTAAVVSTSNATPTIHQGVEAGLTTRFWQGGNGDVLSWRQAYTLNDFHYRNDPLFSQNELPGLPKHVYQGELFYQYANGFYAGINVRAVSSTAVDYANTFYAPSYTLWGARFGYDDPGKKWQLYLDLKNLTDQNYVTAVLPTYNANGRDTASLYPGDGFGAFTGIAYNF</sequence>
<keyword evidence="5" id="KW-0998">Cell outer membrane</keyword>
<dbReference type="Pfam" id="PF00593">
    <property type="entry name" value="TonB_dep_Rec_b-barrel"/>
    <property type="match status" value="1"/>
</dbReference>
<comment type="similarity">
    <text evidence="5 6">Belongs to the TonB-dependent receptor family.</text>
</comment>
<dbReference type="Pfam" id="PF07715">
    <property type="entry name" value="Plug"/>
    <property type="match status" value="1"/>
</dbReference>
<feature type="region of interest" description="Disordered" evidence="7">
    <location>
        <begin position="300"/>
        <end position="330"/>
    </location>
</feature>
<comment type="caution">
    <text evidence="10">The sequence shown here is derived from an EMBL/GenBank/DDBJ whole genome shotgun (WGS) entry which is preliminary data.</text>
</comment>
<proteinExistence type="inferred from homology"/>
<keyword evidence="5" id="KW-1134">Transmembrane beta strand</keyword>
<feature type="domain" description="TonB-dependent receptor plug" evidence="9">
    <location>
        <begin position="97"/>
        <end position="207"/>
    </location>
</feature>
<evidence type="ECO:0000313" key="11">
    <source>
        <dbReference type="Proteomes" id="UP000787568"/>
    </source>
</evidence>
<evidence type="ECO:0000256" key="5">
    <source>
        <dbReference type="PROSITE-ProRule" id="PRU01360"/>
    </source>
</evidence>
<evidence type="ECO:0000256" key="7">
    <source>
        <dbReference type="SAM" id="MobiDB-lite"/>
    </source>
</evidence>
<keyword evidence="5" id="KW-0813">Transport</keyword>
<dbReference type="PANTHER" id="PTHR32552:SF89">
    <property type="entry name" value="CATECHOLATE SIDEROPHORE RECEPTOR FIU"/>
    <property type="match status" value="1"/>
</dbReference>
<evidence type="ECO:0000256" key="4">
    <source>
        <dbReference type="ARBA" id="ARBA00023065"/>
    </source>
</evidence>
<dbReference type="EMBL" id="JAEEFW010000001">
    <property type="protein sequence ID" value="MBU4631674.1"/>
    <property type="molecule type" value="Genomic_DNA"/>
</dbReference>
<dbReference type="Proteomes" id="UP000787568">
    <property type="component" value="Unassembled WGS sequence"/>
</dbReference>
<protein>
    <submittedName>
        <fullName evidence="10">TonB-dependent receptor</fullName>
    </submittedName>
</protein>
<organism evidence="10 11">
    <name type="scientific">Pseudomonas chlororaphis subsp. aurantiaca</name>
    <dbReference type="NCBI Taxonomy" id="86192"/>
    <lineage>
        <taxon>Bacteria</taxon>
        <taxon>Pseudomonadati</taxon>
        <taxon>Pseudomonadota</taxon>
        <taxon>Gammaproteobacteria</taxon>
        <taxon>Pseudomonadales</taxon>
        <taxon>Pseudomonadaceae</taxon>
        <taxon>Pseudomonas</taxon>
    </lineage>
</organism>
<evidence type="ECO:0000256" key="2">
    <source>
        <dbReference type="ARBA" id="ARBA00022729"/>
    </source>
</evidence>
<name>A0AAJ0ZG35_9PSED</name>
<keyword evidence="6" id="KW-0798">TonB box</keyword>
<evidence type="ECO:0000313" key="10">
    <source>
        <dbReference type="EMBL" id="MBU4631674.1"/>
    </source>
</evidence>
<dbReference type="InterPro" id="IPR000531">
    <property type="entry name" value="Beta-barrel_TonB"/>
</dbReference>